<keyword evidence="5" id="KW-0720">Serine protease</keyword>
<name>A0A6A9QTB9_SULME</name>
<organism evidence="10 11">
    <name type="scientific">Sulfuracidifex metallicus DSM 6482 = JCM 9184</name>
    <dbReference type="NCBI Taxonomy" id="523847"/>
    <lineage>
        <taxon>Archaea</taxon>
        <taxon>Thermoproteota</taxon>
        <taxon>Thermoprotei</taxon>
        <taxon>Sulfolobales</taxon>
        <taxon>Sulfolobaceae</taxon>
        <taxon>Sulfuracidifex</taxon>
    </lineage>
</organism>
<dbReference type="InterPro" id="IPR050819">
    <property type="entry name" value="Tripeptidyl-peptidase_I"/>
</dbReference>
<evidence type="ECO:0000256" key="2">
    <source>
        <dbReference type="ARBA" id="ARBA00022670"/>
    </source>
</evidence>
<evidence type="ECO:0000313" key="10">
    <source>
        <dbReference type="EMBL" id="MUN29013.1"/>
    </source>
</evidence>
<feature type="domain" description="Peptidase S53" evidence="9">
    <location>
        <begin position="201"/>
        <end position="573"/>
    </location>
</feature>
<evidence type="ECO:0000256" key="6">
    <source>
        <dbReference type="ARBA" id="ARBA00022837"/>
    </source>
</evidence>
<dbReference type="GO" id="GO:0006508">
    <property type="term" value="P:proteolysis"/>
    <property type="evidence" value="ECO:0007669"/>
    <property type="project" value="UniProtKB-KW"/>
</dbReference>
<sequence>MVISMYKYLGILIGSLFILSLGQIGIAYSIPQTGYIGPTLQGTTMKPLPSNQEVCIFIMIPPKNMNLLYFIAQEVHNGQIHPLSKSQEISMFGNVEKEKEVVSFLKKEGFNVTFSSPFSVTAIGRTYLINQAFETSLFTYYYNGEEYYKPSTMPVIPKQLRGTLVSLTNFTDFSPQYISIPQTGGVLSPSQIPGTQFSAVMYTPQELQGAYNVTGPEGKNVTVVILDAYGDPEIRQDVAAFDRMFNLPPVNLTITPVGPYHPLLGLLTGWYEEVALDVEAVHSIAPYAKIDLVVASNAGPALYQAIDYIVSEDLGQVVDMSFGLPENLITATGFYYYYQGQPQINYPWVDYYFALGASEGISFFAASGDEGAYGGTPTYYGGVSFPSTSPFVTSVGGTSLFVNITSGELGMPGSNATYGYETAWSVEPQYEQPSVSTISSDGGYSTLFPAPWYQIPVIHSKVRTTPDVSADANPYTGMEIVVTGENTVIGGTSLAAQLWGGFAADVISYVGHPIGLFNPYLYEIYNNKTQYEMAFHPVTIGFNGEYEANSSYNLVTGIGSPNVGELEVIMKQLVNQPSLKISISTFQSGTKYPWYQYSTNFTVVASISLPNSSIITSGTFSAYVYTTQGFLMSIPLHFNGSYWVGEIHVSKGDPPNVWSLMVNGTIDGVKGVAFTDVDVGDGINVLTPEANIGISSPFTYQVCIYQPNGSPVKVNSSTSHFIQNGKDVFNVTLLPTSTPGLYQGEGEVIPPNPEGVYIVITNSSEFNVYSWEVVGGFIYGLVLMPVNDGAGSINPGENFTVLATSYDKLGLGFFTGNSTVYIYNMQGKLVYSKEMVPAPAVTQFFRYNLLSYDEANITLPSNFTQGFYKLIVSSEINTSVGMCLQNFTTGFYVGSNQGEGQAKVASEVYQGQNVTVYADITYANGTPITDGEFVATLIPEQSIYDSIIQEFNYGVPMQYNSTIHEWEAKIQVPSIYSREGLYSASGPAIVEISGTSALGNNLVINSSTFVMPYTFMKGNVTSPEEFTSIYSPSLSIDNTSAKVSSSVLNKIVVNHGTLVISSSQVRCVEAIDSNVTIEGSNVGNSYTAFLLRNSNLTLVNVDLHNVHYAFNISNSTVNEIGVSSYNITSISTLPTPTVTSISPINVTTNSTTITVKVSGENLKVVQLTVNGENVTHFTVQRSSSGLTLQIPFSNLPGGLYSYQLKVFDGLPYTLSFNVYNSYPQVEEAGLTHALSQAKSSIISLSTYLDIAYIIAIIGVILGLSSLLMSRRVRK</sequence>
<keyword evidence="3" id="KW-0479">Metal-binding</keyword>
<keyword evidence="4" id="KW-0378">Hydrolase</keyword>
<dbReference type="GO" id="GO:0004252">
    <property type="term" value="F:serine-type endopeptidase activity"/>
    <property type="evidence" value="ECO:0007669"/>
    <property type="project" value="InterPro"/>
</dbReference>
<dbReference type="GO" id="GO:0008240">
    <property type="term" value="F:tripeptidyl-peptidase activity"/>
    <property type="evidence" value="ECO:0007669"/>
    <property type="project" value="TreeGrafter"/>
</dbReference>
<evidence type="ECO:0000256" key="1">
    <source>
        <dbReference type="ARBA" id="ARBA00001913"/>
    </source>
</evidence>
<dbReference type="Pfam" id="PF09286">
    <property type="entry name" value="Pro-kuma_activ"/>
    <property type="match status" value="1"/>
</dbReference>
<keyword evidence="7" id="KW-0865">Zymogen</keyword>
<keyword evidence="2" id="KW-0645">Protease</keyword>
<accession>A0A6A9QTB9</accession>
<dbReference type="CDD" id="cd11377">
    <property type="entry name" value="Pro-peptidase_S53"/>
    <property type="match status" value="1"/>
</dbReference>
<evidence type="ECO:0000256" key="4">
    <source>
        <dbReference type="ARBA" id="ARBA00022801"/>
    </source>
</evidence>
<gene>
    <name evidence="10" type="ORF">GC250_06090</name>
</gene>
<dbReference type="InterPro" id="IPR030400">
    <property type="entry name" value="Sedolisin_dom"/>
</dbReference>
<dbReference type="PANTHER" id="PTHR14218">
    <property type="entry name" value="PROTEASE S8 TRIPEPTIDYL PEPTIDASE I CLN2"/>
    <property type="match status" value="1"/>
</dbReference>
<dbReference type="PROSITE" id="PS51695">
    <property type="entry name" value="SEDOLISIN"/>
    <property type="match status" value="1"/>
</dbReference>
<evidence type="ECO:0000256" key="7">
    <source>
        <dbReference type="ARBA" id="ARBA00023145"/>
    </source>
</evidence>
<dbReference type="AlphaFoldDB" id="A0A6A9QTB9"/>
<dbReference type="PANTHER" id="PTHR14218:SF15">
    <property type="entry name" value="TRIPEPTIDYL-PEPTIDASE 1"/>
    <property type="match status" value="1"/>
</dbReference>
<evidence type="ECO:0000256" key="8">
    <source>
        <dbReference type="SAM" id="Phobius"/>
    </source>
</evidence>
<dbReference type="SUPFAM" id="SSF52743">
    <property type="entry name" value="Subtilisin-like"/>
    <property type="match status" value="1"/>
</dbReference>
<dbReference type="GO" id="GO:0046872">
    <property type="term" value="F:metal ion binding"/>
    <property type="evidence" value="ECO:0007669"/>
    <property type="project" value="UniProtKB-KW"/>
</dbReference>
<dbReference type="InterPro" id="IPR036852">
    <property type="entry name" value="Peptidase_S8/S53_dom_sf"/>
</dbReference>
<protein>
    <submittedName>
        <fullName evidence="10">Peptidase S8</fullName>
    </submittedName>
</protein>
<feature type="transmembrane region" description="Helical" evidence="8">
    <location>
        <begin position="1250"/>
        <end position="1268"/>
    </location>
</feature>
<comment type="caution">
    <text evidence="10">The sequence shown here is derived from an EMBL/GenBank/DDBJ whole genome shotgun (WGS) entry which is preliminary data.</text>
</comment>
<evidence type="ECO:0000313" key="11">
    <source>
        <dbReference type="Proteomes" id="UP000470772"/>
    </source>
</evidence>
<dbReference type="InterPro" id="IPR017001">
    <property type="entry name" value="Pept_S53_physarolisin-II_arc"/>
</dbReference>
<dbReference type="SMART" id="SM00944">
    <property type="entry name" value="Pro-kuma_activ"/>
    <property type="match status" value="1"/>
</dbReference>
<dbReference type="CDD" id="cd04056">
    <property type="entry name" value="Peptidases_S53"/>
    <property type="match status" value="1"/>
</dbReference>
<evidence type="ECO:0000256" key="5">
    <source>
        <dbReference type="ARBA" id="ARBA00022825"/>
    </source>
</evidence>
<evidence type="ECO:0000256" key="3">
    <source>
        <dbReference type="ARBA" id="ARBA00022723"/>
    </source>
</evidence>
<dbReference type="Gene3D" id="3.40.50.200">
    <property type="entry name" value="Peptidase S8/S53 domain"/>
    <property type="match status" value="1"/>
</dbReference>
<keyword evidence="6" id="KW-0106">Calcium</keyword>
<dbReference type="InterPro" id="IPR015366">
    <property type="entry name" value="S53_propep"/>
</dbReference>
<dbReference type="EMBL" id="WGGD01000005">
    <property type="protein sequence ID" value="MUN29013.1"/>
    <property type="molecule type" value="Genomic_DNA"/>
</dbReference>
<dbReference type="SUPFAM" id="SSF54897">
    <property type="entry name" value="Protease propeptides/inhibitors"/>
    <property type="match status" value="1"/>
</dbReference>
<keyword evidence="8" id="KW-0812">Transmembrane</keyword>
<comment type="cofactor">
    <cofactor evidence="1">
        <name>Ca(2+)</name>
        <dbReference type="ChEBI" id="CHEBI:29108"/>
    </cofactor>
</comment>
<keyword evidence="8" id="KW-0472">Membrane</keyword>
<proteinExistence type="predicted"/>
<keyword evidence="8" id="KW-1133">Transmembrane helix</keyword>
<dbReference type="PIRSF" id="PIRSF032623">
    <property type="entry name" value="Peptidase_SSO2181_prd"/>
    <property type="match status" value="1"/>
</dbReference>
<evidence type="ECO:0000259" key="9">
    <source>
        <dbReference type="PROSITE" id="PS51695"/>
    </source>
</evidence>
<dbReference type="Proteomes" id="UP000470772">
    <property type="component" value="Unassembled WGS sequence"/>
</dbReference>
<reference evidence="10 11" key="1">
    <citation type="submission" date="2019-10" db="EMBL/GenBank/DDBJ databases">
        <title>Sequencing and Assembly of Multiple Reported Metal-Biooxidizing Members of the Extremely Thermoacidophilic Archaeal Family Sulfolobaceae.</title>
        <authorList>
            <person name="Counts J.A."/>
            <person name="Kelly R.M."/>
        </authorList>
    </citation>
    <scope>NUCLEOTIDE SEQUENCE [LARGE SCALE GENOMIC DNA]</scope>
    <source>
        <strain evidence="10 11">DSM 6482</strain>
    </source>
</reference>
<keyword evidence="11" id="KW-1185">Reference proteome</keyword>